<dbReference type="InterPro" id="IPR004089">
    <property type="entry name" value="MCPsignal_dom"/>
</dbReference>
<dbReference type="PROSITE" id="PS50111">
    <property type="entry name" value="CHEMOTAXIS_TRANSDUC_2"/>
    <property type="match status" value="1"/>
</dbReference>
<feature type="domain" description="Methyl-accepting transducer" evidence="8">
    <location>
        <begin position="275"/>
        <end position="546"/>
    </location>
</feature>
<dbReference type="Pfam" id="PF12729">
    <property type="entry name" value="4HB_MCP_1"/>
    <property type="match status" value="1"/>
</dbReference>
<evidence type="ECO:0000256" key="6">
    <source>
        <dbReference type="PROSITE-ProRule" id="PRU00284"/>
    </source>
</evidence>
<dbReference type="SMART" id="SM00283">
    <property type="entry name" value="MA"/>
    <property type="match status" value="1"/>
</dbReference>
<dbReference type="Gene3D" id="1.10.287.950">
    <property type="entry name" value="Methyl-accepting chemotaxis protein"/>
    <property type="match status" value="1"/>
</dbReference>
<organism evidence="10 11">
    <name type="scientific">Brevibacillus fulvus</name>
    <dbReference type="NCBI Taxonomy" id="1125967"/>
    <lineage>
        <taxon>Bacteria</taxon>
        <taxon>Bacillati</taxon>
        <taxon>Bacillota</taxon>
        <taxon>Bacilli</taxon>
        <taxon>Bacillales</taxon>
        <taxon>Paenibacillaceae</taxon>
        <taxon>Brevibacillus</taxon>
    </lineage>
</organism>
<dbReference type="Pfam" id="PF00672">
    <property type="entry name" value="HAMP"/>
    <property type="match status" value="1"/>
</dbReference>
<reference evidence="10" key="1">
    <citation type="submission" date="2021-01" db="EMBL/GenBank/DDBJ databases">
        <title>Genomic Encyclopedia of Type Strains, Phase IV (KMG-IV): sequencing the most valuable type-strain genomes for metagenomic binning, comparative biology and taxonomic classification.</title>
        <authorList>
            <person name="Goeker M."/>
        </authorList>
    </citation>
    <scope>NUCLEOTIDE SEQUENCE</scope>
    <source>
        <strain evidence="10">DSM 25523</strain>
    </source>
</reference>
<dbReference type="CDD" id="cd11386">
    <property type="entry name" value="MCP_signal"/>
    <property type="match status" value="1"/>
</dbReference>
<protein>
    <submittedName>
        <fullName evidence="10">Methyl-accepting chemotaxis protein</fullName>
    </submittedName>
</protein>
<dbReference type="Pfam" id="PF00015">
    <property type="entry name" value="MCPsignal"/>
    <property type="match status" value="1"/>
</dbReference>
<dbReference type="EMBL" id="JAFBEB010000013">
    <property type="protein sequence ID" value="MBM7591632.1"/>
    <property type="molecule type" value="Genomic_DNA"/>
</dbReference>
<dbReference type="PANTHER" id="PTHR32089:SF112">
    <property type="entry name" value="LYSOZYME-LIKE PROTEIN-RELATED"/>
    <property type="match status" value="1"/>
</dbReference>
<dbReference type="GO" id="GO:0006935">
    <property type="term" value="P:chemotaxis"/>
    <property type="evidence" value="ECO:0007669"/>
    <property type="project" value="InterPro"/>
</dbReference>
<dbReference type="AlphaFoldDB" id="A0A939BTB0"/>
<comment type="similarity">
    <text evidence="5">Belongs to the methyl-accepting chemotaxis (MCP) protein family.</text>
</comment>
<dbReference type="CDD" id="cd06225">
    <property type="entry name" value="HAMP"/>
    <property type="match status" value="1"/>
</dbReference>
<evidence type="ECO:0000313" key="11">
    <source>
        <dbReference type="Proteomes" id="UP000717624"/>
    </source>
</evidence>
<dbReference type="Gene3D" id="6.10.340.10">
    <property type="match status" value="1"/>
</dbReference>
<dbReference type="SMART" id="SM00304">
    <property type="entry name" value="HAMP"/>
    <property type="match status" value="1"/>
</dbReference>
<evidence type="ECO:0000313" key="10">
    <source>
        <dbReference type="EMBL" id="MBM7591632.1"/>
    </source>
</evidence>
<dbReference type="GO" id="GO:0005886">
    <property type="term" value="C:plasma membrane"/>
    <property type="evidence" value="ECO:0007669"/>
    <property type="project" value="UniProtKB-SubCell"/>
</dbReference>
<dbReference type="PROSITE" id="PS50885">
    <property type="entry name" value="HAMP"/>
    <property type="match status" value="1"/>
</dbReference>
<sequence>MKISTKLFATIGIMLLISILAQAFSIFNTMHMRQSYQGMFGTVQIGQLVQSIQYNLVGANNDERGYLLTGQAEYINELDNKRKTIETLWKQLEALPLVPEQQELIRQISEKTSSFLEMSRQVQQAYQQGDHAQANELHFEEERELRKEVNELVADLSDDMTKQILGQMDESNVELELYVTTLVIISIAAAVFGIAIGFWSHRSIVKPLRQVNVQLAEIADGEGDLTAELPVKGNDEIAQLGRSFNRLLGSLRSLVRQVSIHAEHVAGSAEELTASAEESSKAAETITETVLDAAAGSEKQLQSVAASAQTIRSLSAETAHVAIITERAVADAGHTSGLAKEGNTEIQAIVQQMNAIEQTIRSLGGTITSLRDRSRDIGQIVEVISSITSQTNLLALNAAIEAARAGQHGHGFAVVANEVRKLAEESAASATEITNLIASIQEETAQAVSSMEEGKAEVAEGLKVVYKAGDTFAQIHESVQKVCRQIEEVSTATGKINSEAAKVVDTMQVVRDVAEQATAGTQEVSAASEQQLASMEEIAASADSLAKRAEELRGLINKFKV</sequence>
<evidence type="ECO:0000256" key="5">
    <source>
        <dbReference type="ARBA" id="ARBA00029447"/>
    </source>
</evidence>
<accession>A0A939BTB0</accession>
<keyword evidence="11" id="KW-1185">Reference proteome</keyword>
<keyword evidence="4 6" id="KW-0807">Transducer</keyword>
<evidence type="ECO:0000256" key="2">
    <source>
        <dbReference type="ARBA" id="ARBA00022475"/>
    </source>
</evidence>
<feature type="domain" description="HAMP" evidence="9">
    <location>
        <begin position="202"/>
        <end position="256"/>
    </location>
</feature>
<dbReference type="PRINTS" id="PR00260">
    <property type="entry name" value="CHEMTRNSDUCR"/>
</dbReference>
<gene>
    <name evidence="10" type="ORF">JOD01_003283</name>
</gene>
<dbReference type="InterPro" id="IPR024478">
    <property type="entry name" value="HlyB_4HB_MCP"/>
</dbReference>
<dbReference type="SUPFAM" id="SSF58104">
    <property type="entry name" value="Methyl-accepting chemotaxis protein (MCP) signaling domain"/>
    <property type="match status" value="1"/>
</dbReference>
<keyword evidence="3 7" id="KW-0472">Membrane</keyword>
<dbReference type="PANTHER" id="PTHR32089">
    <property type="entry name" value="METHYL-ACCEPTING CHEMOTAXIS PROTEIN MCPB"/>
    <property type="match status" value="1"/>
</dbReference>
<dbReference type="GO" id="GO:0007165">
    <property type="term" value="P:signal transduction"/>
    <property type="evidence" value="ECO:0007669"/>
    <property type="project" value="UniProtKB-KW"/>
</dbReference>
<evidence type="ECO:0000256" key="4">
    <source>
        <dbReference type="ARBA" id="ARBA00023224"/>
    </source>
</evidence>
<evidence type="ECO:0000256" key="7">
    <source>
        <dbReference type="SAM" id="Phobius"/>
    </source>
</evidence>
<name>A0A939BTB0_9BACL</name>
<keyword evidence="2" id="KW-1003">Cell membrane</keyword>
<comment type="subcellular location">
    <subcellularLocation>
        <location evidence="1">Cell membrane</location>
    </subcellularLocation>
</comment>
<dbReference type="Proteomes" id="UP000717624">
    <property type="component" value="Unassembled WGS sequence"/>
</dbReference>
<dbReference type="RefSeq" id="WP_204519326.1">
    <property type="nucleotide sequence ID" value="NZ_BAABIN010000037.1"/>
</dbReference>
<evidence type="ECO:0000259" key="8">
    <source>
        <dbReference type="PROSITE" id="PS50111"/>
    </source>
</evidence>
<keyword evidence="7" id="KW-0812">Transmembrane</keyword>
<proteinExistence type="inferred from homology"/>
<dbReference type="InterPro" id="IPR003660">
    <property type="entry name" value="HAMP_dom"/>
</dbReference>
<evidence type="ECO:0000256" key="3">
    <source>
        <dbReference type="ARBA" id="ARBA00023136"/>
    </source>
</evidence>
<evidence type="ECO:0000259" key="9">
    <source>
        <dbReference type="PROSITE" id="PS50885"/>
    </source>
</evidence>
<dbReference type="InterPro" id="IPR004090">
    <property type="entry name" value="Chemotax_Me-accpt_rcpt"/>
</dbReference>
<dbReference type="GO" id="GO:0004888">
    <property type="term" value="F:transmembrane signaling receptor activity"/>
    <property type="evidence" value="ECO:0007669"/>
    <property type="project" value="InterPro"/>
</dbReference>
<comment type="caution">
    <text evidence="10">The sequence shown here is derived from an EMBL/GenBank/DDBJ whole genome shotgun (WGS) entry which is preliminary data.</text>
</comment>
<feature type="transmembrane region" description="Helical" evidence="7">
    <location>
        <begin position="177"/>
        <end position="199"/>
    </location>
</feature>
<evidence type="ECO:0000256" key="1">
    <source>
        <dbReference type="ARBA" id="ARBA00004236"/>
    </source>
</evidence>
<keyword evidence="7" id="KW-1133">Transmembrane helix</keyword>